<keyword evidence="5" id="KW-0479">Metal-binding</keyword>
<keyword evidence="4" id="KW-0540">Nuclease</keyword>
<organism evidence="10 11">
    <name type="scientific">Acer saccharum</name>
    <name type="common">Sugar maple</name>
    <dbReference type="NCBI Taxonomy" id="4024"/>
    <lineage>
        <taxon>Eukaryota</taxon>
        <taxon>Viridiplantae</taxon>
        <taxon>Streptophyta</taxon>
        <taxon>Embryophyta</taxon>
        <taxon>Tracheophyta</taxon>
        <taxon>Spermatophyta</taxon>
        <taxon>Magnoliopsida</taxon>
        <taxon>eudicotyledons</taxon>
        <taxon>Gunneridae</taxon>
        <taxon>Pentapetalae</taxon>
        <taxon>rosids</taxon>
        <taxon>malvids</taxon>
        <taxon>Sapindales</taxon>
        <taxon>Sapindaceae</taxon>
        <taxon>Hippocastanoideae</taxon>
        <taxon>Acereae</taxon>
        <taxon>Acer</taxon>
    </lineage>
</organism>
<proteinExistence type="inferred from homology"/>
<dbReference type="GO" id="GO:0004518">
    <property type="term" value="F:nuclease activity"/>
    <property type="evidence" value="ECO:0007669"/>
    <property type="project" value="UniProtKB-KW"/>
</dbReference>
<reference evidence="10" key="2">
    <citation type="submission" date="2023-06" db="EMBL/GenBank/DDBJ databases">
        <authorList>
            <person name="Swenson N.G."/>
            <person name="Wegrzyn J.L."/>
            <person name="Mcevoy S.L."/>
        </authorList>
    </citation>
    <scope>NUCLEOTIDE SEQUENCE</scope>
    <source>
        <strain evidence="10">NS2018</strain>
        <tissue evidence="10">Leaf</tissue>
    </source>
</reference>
<dbReference type="InterPro" id="IPR045249">
    <property type="entry name" value="HARBI1-like"/>
</dbReference>
<evidence type="ECO:0000256" key="7">
    <source>
        <dbReference type="ARBA" id="ARBA00023242"/>
    </source>
</evidence>
<feature type="domain" description="DUF8040" evidence="9">
    <location>
        <begin position="94"/>
        <end position="173"/>
    </location>
</feature>
<evidence type="ECO:0000256" key="6">
    <source>
        <dbReference type="ARBA" id="ARBA00022801"/>
    </source>
</evidence>
<gene>
    <name evidence="10" type="ORF">LWI29_021593</name>
</gene>
<reference evidence="10" key="1">
    <citation type="journal article" date="2022" name="Plant J.">
        <title>Strategies of tolerance reflected in two North American maple genomes.</title>
        <authorList>
            <person name="McEvoy S.L."/>
            <person name="Sezen U.U."/>
            <person name="Trouern-Trend A."/>
            <person name="McMahon S.M."/>
            <person name="Schaberg P.G."/>
            <person name="Yang J."/>
            <person name="Wegrzyn J.L."/>
            <person name="Swenson N.G."/>
        </authorList>
    </citation>
    <scope>NUCLEOTIDE SEQUENCE</scope>
    <source>
        <strain evidence="10">NS2018</strain>
    </source>
</reference>
<evidence type="ECO:0000259" key="8">
    <source>
        <dbReference type="Pfam" id="PF13359"/>
    </source>
</evidence>
<dbReference type="Proteomes" id="UP001168877">
    <property type="component" value="Unassembled WGS sequence"/>
</dbReference>
<evidence type="ECO:0000256" key="2">
    <source>
        <dbReference type="ARBA" id="ARBA00004123"/>
    </source>
</evidence>
<name>A0AA39TGA6_ACESA</name>
<evidence type="ECO:0000313" key="11">
    <source>
        <dbReference type="Proteomes" id="UP001168877"/>
    </source>
</evidence>
<keyword evidence="11" id="KW-1185">Reference proteome</keyword>
<feature type="domain" description="DDE Tnp4" evidence="8">
    <location>
        <begin position="183"/>
        <end position="238"/>
    </location>
</feature>
<keyword evidence="7" id="KW-0539">Nucleus</keyword>
<dbReference type="PANTHER" id="PTHR22930">
    <property type="match status" value="1"/>
</dbReference>
<keyword evidence="6" id="KW-0378">Hydrolase</keyword>
<dbReference type="PANTHER" id="PTHR22930:SF268">
    <property type="entry name" value="NUCLEASE HARBI1"/>
    <property type="match status" value="1"/>
</dbReference>
<dbReference type="AlphaFoldDB" id="A0AA39TGA6"/>
<comment type="cofactor">
    <cofactor evidence="1">
        <name>a divalent metal cation</name>
        <dbReference type="ChEBI" id="CHEBI:60240"/>
    </cofactor>
</comment>
<dbReference type="Pfam" id="PF13359">
    <property type="entry name" value="DDE_Tnp_4"/>
    <property type="match status" value="1"/>
</dbReference>
<dbReference type="Pfam" id="PF26138">
    <property type="entry name" value="DUF8040"/>
    <property type="match status" value="1"/>
</dbReference>
<protein>
    <recommendedName>
        <fullName evidence="12">DDE Tnp4 domain-containing protein</fullName>
    </recommendedName>
</protein>
<evidence type="ECO:0000256" key="4">
    <source>
        <dbReference type="ARBA" id="ARBA00022722"/>
    </source>
</evidence>
<evidence type="ECO:0000259" key="9">
    <source>
        <dbReference type="Pfam" id="PF26138"/>
    </source>
</evidence>
<dbReference type="GO" id="GO:0005634">
    <property type="term" value="C:nucleus"/>
    <property type="evidence" value="ECO:0007669"/>
    <property type="project" value="UniProtKB-SubCell"/>
</dbReference>
<dbReference type="EMBL" id="JAUESC010000002">
    <property type="protein sequence ID" value="KAK0604983.1"/>
    <property type="molecule type" value="Genomic_DNA"/>
</dbReference>
<dbReference type="GO" id="GO:0046872">
    <property type="term" value="F:metal ion binding"/>
    <property type="evidence" value="ECO:0007669"/>
    <property type="project" value="UniProtKB-KW"/>
</dbReference>
<dbReference type="InterPro" id="IPR058353">
    <property type="entry name" value="DUF8040"/>
</dbReference>
<comment type="subcellular location">
    <subcellularLocation>
        <location evidence="2">Nucleus</location>
    </subcellularLocation>
</comment>
<accession>A0AA39TGA6</accession>
<sequence>MDRGSNREGDEMDNNFTENMEDNQMDNCEEYFTKFLSHWERQRRMAAVQAVCNVTHMICVMKLYCCSRYVDRSVGNIFGERENVRRELMTQLSTNEKCRDILRMGPDAFARLCELLRATGRLKDNKNSIVEEQVAKFLYVLAHNAKNRTISFFFRRSGETISRHFHEVLRAIITLEDQFLRQPNGVEVSQEIVNSHSVIERAFGVLKKRFPIISTGTESHFSVRTLTKIVLACCILHNYLMGVDPDEQILREVDQELWNSEPQTEDIYSTEKDNEEARLGASIRDEIAKRMWQGYIERRQ</sequence>
<evidence type="ECO:0000256" key="5">
    <source>
        <dbReference type="ARBA" id="ARBA00022723"/>
    </source>
</evidence>
<evidence type="ECO:0008006" key="12">
    <source>
        <dbReference type="Google" id="ProtNLM"/>
    </source>
</evidence>
<comment type="similarity">
    <text evidence="3">Belongs to the HARBI1 family.</text>
</comment>
<comment type="caution">
    <text evidence="10">The sequence shown here is derived from an EMBL/GenBank/DDBJ whole genome shotgun (WGS) entry which is preliminary data.</text>
</comment>
<evidence type="ECO:0000256" key="1">
    <source>
        <dbReference type="ARBA" id="ARBA00001968"/>
    </source>
</evidence>
<dbReference type="InterPro" id="IPR027806">
    <property type="entry name" value="HARBI1_dom"/>
</dbReference>
<evidence type="ECO:0000256" key="3">
    <source>
        <dbReference type="ARBA" id="ARBA00006958"/>
    </source>
</evidence>
<dbReference type="GO" id="GO:0016787">
    <property type="term" value="F:hydrolase activity"/>
    <property type="evidence" value="ECO:0007669"/>
    <property type="project" value="UniProtKB-KW"/>
</dbReference>
<evidence type="ECO:0000313" key="10">
    <source>
        <dbReference type="EMBL" id="KAK0604983.1"/>
    </source>
</evidence>